<keyword evidence="3" id="KW-0805">Transcription regulation</keyword>
<dbReference type="STRING" id="431595.K3WUV3"/>
<dbReference type="EnsemblProtists" id="PYU1_T008750">
    <property type="protein sequence ID" value="PYU1_T008750"/>
    <property type="gene ID" value="PYU1_G008732"/>
</dbReference>
<keyword evidence="5" id="KW-0539">Nucleus</keyword>
<keyword evidence="8" id="KW-1185">Reference proteome</keyword>
<comment type="similarity">
    <text evidence="2">Belongs to the SNF5 family.</text>
</comment>
<organism evidence="7 8">
    <name type="scientific">Globisporangium ultimum (strain ATCC 200006 / CBS 805.95 / DAOM BR144)</name>
    <name type="common">Pythium ultimum</name>
    <dbReference type="NCBI Taxonomy" id="431595"/>
    <lineage>
        <taxon>Eukaryota</taxon>
        <taxon>Sar</taxon>
        <taxon>Stramenopiles</taxon>
        <taxon>Oomycota</taxon>
        <taxon>Peronosporomycetes</taxon>
        <taxon>Pythiales</taxon>
        <taxon>Pythiaceae</taxon>
        <taxon>Globisporangium</taxon>
    </lineage>
</organism>
<evidence type="ECO:0000313" key="7">
    <source>
        <dbReference type="EnsemblProtists" id="PYU1_T008750"/>
    </source>
</evidence>
<accession>K3WUV3</accession>
<dbReference type="InterPro" id="IPR006939">
    <property type="entry name" value="SNF5"/>
</dbReference>
<evidence type="ECO:0000256" key="5">
    <source>
        <dbReference type="ARBA" id="ARBA00023242"/>
    </source>
</evidence>
<evidence type="ECO:0000256" key="4">
    <source>
        <dbReference type="ARBA" id="ARBA00023163"/>
    </source>
</evidence>
<dbReference type="Pfam" id="PF04855">
    <property type="entry name" value="SNF5"/>
    <property type="match status" value="2"/>
</dbReference>
<dbReference type="HOGENOM" id="CLU_040491_0_0_1"/>
<dbReference type="AlphaFoldDB" id="K3WUV3"/>
<dbReference type="VEuPathDB" id="FungiDB:PYU1_G008732"/>
<evidence type="ECO:0000256" key="2">
    <source>
        <dbReference type="ARBA" id="ARBA00010239"/>
    </source>
</evidence>
<reference evidence="7" key="3">
    <citation type="submission" date="2015-02" db="UniProtKB">
        <authorList>
            <consortium name="EnsemblProtists"/>
        </authorList>
    </citation>
    <scope>IDENTIFICATION</scope>
    <source>
        <strain evidence="7">DAOM BR144</strain>
    </source>
</reference>
<sequence>MSASAAAAAAQANAATASGAVGPHCPADRLALFMQRHQLTDERVAQQLRWNVDDLRAYLAPDNRKQKAMPDQADTAVEQLLARFQIMFARQILVNATAKPLTPVLAYGRRTSTPTQFTRNALDRKSIICAEPDPSKLSSSSDWSTTSPNNRKRKRKVVAKQLATEVTVPVRTKAASDMMCPIRIDVDVNGTRYQDTFLLNAGMATLSPDTIAMQIAQDEQFCESVKDAIAESIRRQLVTFTSFASADLHVAESLHPIYLDLIIDGLALRDQLEWDISNDFSDIQAFANSLCTDMNLPTPFEGAIVFSICEQVSAYRRAIYAHRWIGNDPMKAAKLAASRTAVTAASGYIDIMPPVDENVLRDTEEAKLWQPTLSELSKEEQQYLSTRLAAARRSSLSSKAKCPR</sequence>
<dbReference type="OMA" id="DMWRKCT"/>
<feature type="region of interest" description="Disordered" evidence="6">
    <location>
        <begin position="133"/>
        <end position="156"/>
    </location>
</feature>
<evidence type="ECO:0000313" key="8">
    <source>
        <dbReference type="Proteomes" id="UP000019132"/>
    </source>
</evidence>
<dbReference type="GO" id="GO:0006338">
    <property type="term" value="P:chromatin remodeling"/>
    <property type="evidence" value="ECO:0007669"/>
    <property type="project" value="InterPro"/>
</dbReference>
<proteinExistence type="inferred from homology"/>
<evidence type="ECO:0000256" key="3">
    <source>
        <dbReference type="ARBA" id="ARBA00023015"/>
    </source>
</evidence>
<dbReference type="InParanoid" id="K3WUV3"/>
<reference evidence="8" key="2">
    <citation type="submission" date="2010-04" db="EMBL/GenBank/DDBJ databases">
        <authorList>
            <person name="Buell R."/>
            <person name="Hamilton J."/>
            <person name="Hostetler J."/>
        </authorList>
    </citation>
    <scope>NUCLEOTIDE SEQUENCE [LARGE SCALE GENOMIC DNA]</scope>
    <source>
        <strain evidence="8">DAOM:BR144</strain>
    </source>
</reference>
<comment type="subcellular location">
    <subcellularLocation>
        <location evidence="1">Nucleus</location>
    </subcellularLocation>
</comment>
<dbReference type="Proteomes" id="UP000019132">
    <property type="component" value="Unassembled WGS sequence"/>
</dbReference>
<feature type="compositionally biased region" description="Low complexity" evidence="6">
    <location>
        <begin position="135"/>
        <end position="148"/>
    </location>
</feature>
<dbReference type="GO" id="GO:0000228">
    <property type="term" value="C:nuclear chromosome"/>
    <property type="evidence" value="ECO:0007669"/>
    <property type="project" value="InterPro"/>
</dbReference>
<dbReference type="EMBL" id="GL376558">
    <property type="status" value="NOT_ANNOTATED_CDS"/>
    <property type="molecule type" value="Genomic_DNA"/>
</dbReference>
<reference evidence="8" key="1">
    <citation type="journal article" date="2010" name="Genome Biol.">
        <title>Genome sequence of the necrotrophic plant pathogen Pythium ultimum reveals original pathogenicity mechanisms and effector repertoire.</title>
        <authorList>
            <person name="Levesque C.A."/>
            <person name="Brouwer H."/>
            <person name="Cano L."/>
            <person name="Hamilton J.P."/>
            <person name="Holt C."/>
            <person name="Huitema E."/>
            <person name="Raffaele S."/>
            <person name="Robideau G.P."/>
            <person name="Thines M."/>
            <person name="Win J."/>
            <person name="Zerillo M.M."/>
            <person name="Beakes G.W."/>
            <person name="Boore J.L."/>
            <person name="Busam D."/>
            <person name="Dumas B."/>
            <person name="Ferriera S."/>
            <person name="Fuerstenberg S.I."/>
            <person name="Gachon C.M."/>
            <person name="Gaulin E."/>
            <person name="Govers F."/>
            <person name="Grenville-Briggs L."/>
            <person name="Horner N."/>
            <person name="Hostetler J."/>
            <person name="Jiang R.H."/>
            <person name="Johnson J."/>
            <person name="Krajaejun T."/>
            <person name="Lin H."/>
            <person name="Meijer H.J."/>
            <person name="Moore B."/>
            <person name="Morris P."/>
            <person name="Phuntmart V."/>
            <person name="Puiu D."/>
            <person name="Shetty J."/>
            <person name="Stajich J.E."/>
            <person name="Tripathy S."/>
            <person name="Wawra S."/>
            <person name="van West P."/>
            <person name="Whitty B.R."/>
            <person name="Coutinho P.M."/>
            <person name="Henrissat B."/>
            <person name="Martin F."/>
            <person name="Thomas P.D."/>
            <person name="Tyler B.M."/>
            <person name="De Vries R.P."/>
            <person name="Kamoun S."/>
            <person name="Yandell M."/>
            <person name="Tisserat N."/>
            <person name="Buell C.R."/>
        </authorList>
    </citation>
    <scope>NUCLEOTIDE SEQUENCE</scope>
    <source>
        <strain evidence="8">DAOM:BR144</strain>
    </source>
</reference>
<name>K3WUV3_GLOUD</name>
<evidence type="ECO:0000256" key="1">
    <source>
        <dbReference type="ARBA" id="ARBA00004123"/>
    </source>
</evidence>
<evidence type="ECO:0000256" key="6">
    <source>
        <dbReference type="SAM" id="MobiDB-lite"/>
    </source>
</evidence>
<keyword evidence="4" id="KW-0804">Transcription</keyword>
<dbReference type="PANTHER" id="PTHR10019">
    <property type="entry name" value="SNF5"/>
    <property type="match status" value="1"/>
</dbReference>
<protein>
    <submittedName>
        <fullName evidence="7">Uncharacterized protein</fullName>
    </submittedName>
</protein>
<dbReference type="eggNOG" id="KOG1649">
    <property type="taxonomic scope" value="Eukaryota"/>
</dbReference>